<evidence type="ECO:0000256" key="1">
    <source>
        <dbReference type="SAM" id="MobiDB-lite"/>
    </source>
</evidence>
<feature type="transmembrane region" description="Helical" evidence="2">
    <location>
        <begin position="129"/>
        <end position="149"/>
    </location>
</feature>
<feature type="transmembrane region" description="Helical" evidence="2">
    <location>
        <begin position="372"/>
        <end position="388"/>
    </location>
</feature>
<organism evidence="3 4">
    <name type="scientific">Planomonospora sphaerica</name>
    <dbReference type="NCBI Taxonomy" id="161355"/>
    <lineage>
        <taxon>Bacteria</taxon>
        <taxon>Bacillati</taxon>
        <taxon>Actinomycetota</taxon>
        <taxon>Actinomycetes</taxon>
        <taxon>Streptosporangiales</taxon>
        <taxon>Streptosporangiaceae</taxon>
        <taxon>Planomonospora</taxon>
    </lineage>
</organism>
<keyword evidence="4" id="KW-1185">Reference proteome</keyword>
<comment type="caution">
    <text evidence="3">The sequence shown here is derived from an EMBL/GenBank/DDBJ whole genome shotgun (WGS) entry which is preliminary data.</text>
</comment>
<feature type="transmembrane region" description="Helical" evidence="2">
    <location>
        <begin position="449"/>
        <end position="470"/>
    </location>
</feature>
<feature type="transmembrane region" description="Helical" evidence="2">
    <location>
        <begin position="400"/>
        <end position="423"/>
    </location>
</feature>
<feature type="transmembrane region" description="Helical" evidence="2">
    <location>
        <begin position="94"/>
        <end position="117"/>
    </location>
</feature>
<keyword evidence="2" id="KW-0812">Transmembrane</keyword>
<feature type="transmembrane region" description="Helical" evidence="2">
    <location>
        <begin position="303"/>
        <end position="321"/>
    </location>
</feature>
<evidence type="ECO:0000256" key="2">
    <source>
        <dbReference type="SAM" id="Phobius"/>
    </source>
</evidence>
<dbReference type="STRING" id="161355.PS9374_00732"/>
<feature type="transmembrane region" description="Helical" evidence="2">
    <location>
        <begin position="198"/>
        <end position="221"/>
    </location>
</feature>
<feature type="transmembrane region" description="Helical" evidence="2">
    <location>
        <begin position="242"/>
        <end position="261"/>
    </location>
</feature>
<evidence type="ECO:0000313" key="3">
    <source>
        <dbReference type="EMBL" id="GAT65100.1"/>
    </source>
</evidence>
<feature type="compositionally biased region" description="Low complexity" evidence="1">
    <location>
        <begin position="14"/>
        <end position="46"/>
    </location>
</feature>
<name>A0A171BHD6_9ACTN</name>
<keyword evidence="2" id="KW-0472">Membrane</keyword>
<sequence>MAGRDLGVSGDGPTGPAAGPDTAAAGSGTAAATGPDAARAPATGPGAAAGSGAATGSGVTTAAGPGAVPVGPAVFARLKLRLIAGNLRGDTTRLLGFIFTLLAALVVAALGFSAMAMLRSAPPQIAADAVTVLFTMLLVGWVVVPLLAFGLDDTLDPSRLALFPLTTGRLAAGMFTASVTGVWPAATLFVTFGAIAGLAAGAGGVLLGTLAVLLQFALCIVTSRLVTTSLSGVLRTRRGRDVLAVSVVFFILAAQLPNLLLNQGFSGNPREMLHGIASVLRWTPPGMAAHAVADGGPAALAEVAFLALLTAGLGFLWIAALRRAMVTTDASTEGASVRNSRGLLARFLPDGPLAAVATKELRYARRDPRGRVGWFAALAVTGVMAFSLNNGGEGATPGPALAIGPACLGALMIGLQSCNSFGIDGRSLWMNSMVYGTARDWRTDLAGRHLAVAVIAVPALAVLAVVAGFLAGDPLWAVPAVLTAWGVLGVGLGVGALSSVLLPYTVPERLNAFTGAAPGQGGIAFAGSFATMIGTALLALPVALPVLLGVTWVCAVAVPYGVLVAAVGRRIAGNLGFARYPEILGSISQPG</sequence>
<reference evidence="3 4" key="1">
    <citation type="journal article" date="2016" name="Genome Announc.">
        <title>Draft Genome Sequence of Planomonospora sphaerica JCM9374, a Rare Actinomycete.</title>
        <authorList>
            <person name="Dohra H."/>
            <person name="Suzuki T."/>
            <person name="Inoue Y."/>
            <person name="Kodani S."/>
        </authorList>
    </citation>
    <scope>NUCLEOTIDE SEQUENCE [LARGE SCALE GENOMIC DNA]</scope>
    <source>
        <strain evidence="3 4">JCM 9374</strain>
    </source>
</reference>
<reference evidence="4" key="2">
    <citation type="submission" date="2016-04" db="EMBL/GenBank/DDBJ databases">
        <title>Planomonospora sphaerica JCM9374 whole genome shotgun sequence.</title>
        <authorList>
            <person name="Suzuki T."/>
            <person name="Dohra H."/>
            <person name="Kodani S."/>
        </authorList>
    </citation>
    <scope>NUCLEOTIDE SEQUENCE [LARGE SCALE GENOMIC DNA]</scope>
    <source>
        <strain evidence="4">JCM 9374</strain>
    </source>
</reference>
<dbReference type="RefSeq" id="WP_231647150.1">
    <property type="nucleotide sequence ID" value="NZ_BDCX01000002.1"/>
</dbReference>
<feature type="transmembrane region" description="Helical" evidence="2">
    <location>
        <begin position="550"/>
        <end position="568"/>
    </location>
</feature>
<dbReference type="EMBL" id="BDCX01000002">
    <property type="protein sequence ID" value="GAT65100.1"/>
    <property type="molecule type" value="Genomic_DNA"/>
</dbReference>
<accession>A0A171BHD6</accession>
<feature type="transmembrane region" description="Helical" evidence="2">
    <location>
        <begin position="476"/>
        <end position="502"/>
    </location>
</feature>
<keyword evidence="2" id="KW-1133">Transmembrane helix</keyword>
<gene>
    <name evidence="3" type="ORF">PS9374_00732</name>
</gene>
<feature type="region of interest" description="Disordered" evidence="1">
    <location>
        <begin position="1"/>
        <end position="55"/>
    </location>
</feature>
<proteinExistence type="predicted"/>
<feature type="transmembrane region" description="Helical" evidence="2">
    <location>
        <begin position="170"/>
        <end position="192"/>
    </location>
</feature>
<protein>
    <submittedName>
        <fullName evidence="3">Transporter</fullName>
    </submittedName>
</protein>
<dbReference type="Proteomes" id="UP000077701">
    <property type="component" value="Unassembled WGS sequence"/>
</dbReference>
<evidence type="ECO:0000313" key="4">
    <source>
        <dbReference type="Proteomes" id="UP000077701"/>
    </source>
</evidence>
<dbReference type="AlphaFoldDB" id="A0A171BHD6"/>